<dbReference type="SUPFAM" id="SSF55326">
    <property type="entry name" value="PurM N-terminal domain-like"/>
    <property type="match status" value="1"/>
</dbReference>
<dbReference type="InterPro" id="IPR036921">
    <property type="entry name" value="PurM-like_N_sf"/>
</dbReference>
<dbReference type="Pfam" id="PF00586">
    <property type="entry name" value="AIRS"/>
    <property type="match status" value="1"/>
</dbReference>
<dbReference type="PANTHER" id="PTHR30303:SF0">
    <property type="entry name" value="CARBAMOYL DEHYDRATASE HYPE"/>
    <property type="match status" value="1"/>
</dbReference>
<dbReference type="FunFam" id="3.30.1330.10:FF:000015">
    <property type="entry name" value="Hydrogenase expression/formation protein HypE"/>
    <property type="match status" value="1"/>
</dbReference>
<dbReference type="InterPro" id="IPR036676">
    <property type="entry name" value="PurM-like_C_sf"/>
</dbReference>
<organism evidence="4 5">
    <name type="scientific">Salmonella enterica subsp. enterica serovar Senftenberg str. A4-543</name>
    <dbReference type="NCBI Taxonomy" id="913082"/>
    <lineage>
        <taxon>Bacteria</taxon>
        <taxon>Pseudomonadati</taxon>
        <taxon>Pseudomonadota</taxon>
        <taxon>Gammaproteobacteria</taxon>
        <taxon>Enterobacterales</taxon>
        <taxon>Enterobacteriaceae</taxon>
        <taxon>Salmonella</taxon>
    </lineage>
</organism>
<feature type="domain" description="PurM-like C-terminal" evidence="3">
    <location>
        <begin position="166"/>
        <end position="326"/>
    </location>
</feature>
<gene>
    <name evidence="4" type="ORF">LTSESEN_4455</name>
</gene>
<dbReference type="SUPFAM" id="SSF56042">
    <property type="entry name" value="PurM C-terminal domain-like"/>
    <property type="match status" value="1"/>
</dbReference>
<comment type="similarity">
    <text evidence="1">Belongs to the HypE family.</text>
</comment>
<dbReference type="PANTHER" id="PTHR30303">
    <property type="entry name" value="HYDROGENASE ISOENZYMES FORMATION PROTEIN HYPE"/>
    <property type="match status" value="1"/>
</dbReference>
<dbReference type="NCBIfam" id="TIGR02124">
    <property type="entry name" value="hypE"/>
    <property type="match status" value="1"/>
</dbReference>
<dbReference type="Proteomes" id="UP000005065">
    <property type="component" value="Unassembled WGS sequence"/>
</dbReference>
<dbReference type="PATRIC" id="fig|913082.3.peg.3448"/>
<dbReference type="InterPro" id="IPR010918">
    <property type="entry name" value="PurM-like_C_dom"/>
</dbReference>
<evidence type="ECO:0000259" key="3">
    <source>
        <dbReference type="Pfam" id="PF02769"/>
    </source>
</evidence>
<protein>
    <submittedName>
        <fullName evidence="4">Metallocenter assembly protein HypE</fullName>
    </submittedName>
</protein>
<dbReference type="GO" id="GO:0051604">
    <property type="term" value="P:protein maturation"/>
    <property type="evidence" value="ECO:0007669"/>
    <property type="project" value="TreeGrafter"/>
</dbReference>
<dbReference type="BioCyc" id="SENT913082:G120J-2313-MONOMER"/>
<evidence type="ECO:0000313" key="5">
    <source>
        <dbReference type="Proteomes" id="UP000005065"/>
    </source>
</evidence>
<accession>G5R4G7</accession>
<evidence type="ECO:0000259" key="2">
    <source>
        <dbReference type="Pfam" id="PF00586"/>
    </source>
</evidence>
<dbReference type="Gene3D" id="3.90.650.10">
    <property type="entry name" value="PurM-like C-terminal domain"/>
    <property type="match status" value="1"/>
</dbReference>
<evidence type="ECO:0000313" key="4">
    <source>
        <dbReference type="EMBL" id="EHC83747.1"/>
    </source>
</evidence>
<dbReference type="Gene3D" id="3.30.1330.10">
    <property type="entry name" value="PurM-like, N-terminal domain"/>
    <property type="match status" value="1"/>
</dbReference>
<dbReference type="Pfam" id="PF02769">
    <property type="entry name" value="AIRS_C"/>
    <property type="match status" value="1"/>
</dbReference>
<feature type="domain" description="PurM-like N-terminal" evidence="2">
    <location>
        <begin position="43"/>
        <end position="152"/>
    </location>
</feature>
<sequence>MNNIQLAHGSGGQAMQQLINSLFMEAFANPWLAEQEDQARLELAQLTAEGDRLAFSTDSYVIDPLFFPGGNIGKLAICGTANDVAVSGAIPRYLSCGFILEEGLPMDTLKSVVNSMAATAREAGIAIVTGDTKVVQRGAADKLFINTAGMGAIPADIRWGAQTLSVGDVLLVSGTLGDHGATILNLREQLGLDGELASDCAVLTPLIQTLRHIDGVKALRDATRGGSKALRDATTRGGVNAVAHEFAASCGYGIELSESALPLKPAVRGVCELLGLDALNFANEGKLVIAVERQAVDRALAALRAHPLGRDAALIGEVVERKGVRLAGLYGVKRTLDLPHAEPLPRIC</sequence>
<dbReference type="InterPro" id="IPR016188">
    <property type="entry name" value="PurM-like_N"/>
</dbReference>
<dbReference type="InterPro" id="IPR011854">
    <property type="entry name" value="HypE"/>
</dbReference>
<evidence type="ECO:0000256" key="1">
    <source>
        <dbReference type="ARBA" id="ARBA00006243"/>
    </source>
</evidence>
<comment type="caution">
    <text evidence="4">The sequence shown here is derived from an EMBL/GenBank/DDBJ whole genome shotgun (WGS) entry which is preliminary data.</text>
</comment>
<proteinExistence type="inferred from homology"/>
<dbReference type="AlphaFoldDB" id="G5R4G7"/>
<dbReference type="EMBL" id="AFCU01001453">
    <property type="protein sequence ID" value="EHC83747.1"/>
    <property type="molecule type" value="Genomic_DNA"/>
</dbReference>
<dbReference type="CDD" id="cd02197">
    <property type="entry name" value="HypE"/>
    <property type="match status" value="1"/>
</dbReference>
<dbReference type="PIRSF" id="PIRSF005644">
    <property type="entry name" value="Hdrgns_mtr_HypE"/>
    <property type="match status" value="1"/>
</dbReference>
<name>G5R4G7_SALSE</name>
<reference evidence="4 5" key="1">
    <citation type="journal article" date="2011" name="BMC Genomics">
        <title>Genome sequencing reveals diversification of virulence factor content and possible host adaptation in distinct subpopulations of Salmonella enterica.</title>
        <authorList>
            <person name="den Bakker H.C."/>
            <person name="Moreno Switt A.I."/>
            <person name="Govoni G."/>
            <person name="Cummings C.A."/>
            <person name="Ranieri M.L."/>
            <person name="Degoricija L."/>
            <person name="Hoelzer K."/>
            <person name="Rodriguez-Rivera L.D."/>
            <person name="Brown S."/>
            <person name="Bolchacova E."/>
            <person name="Furtado M.R."/>
            <person name="Wiedmann M."/>
        </authorList>
    </citation>
    <scope>NUCLEOTIDE SEQUENCE [LARGE SCALE GENOMIC DNA]</scope>
    <source>
        <strain evidence="4 5">A4-543</strain>
    </source>
</reference>